<evidence type="ECO:0000256" key="3">
    <source>
        <dbReference type="ARBA" id="ARBA00022806"/>
    </source>
</evidence>
<evidence type="ECO:0000256" key="4">
    <source>
        <dbReference type="ARBA" id="ARBA00022840"/>
    </source>
</evidence>
<dbReference type="EMBL" id="KL584750">
    <property type="protein sequence ID" value="KEQ99772.1"/>
    <property type="molecule type" value="Genomic_DNA"/>
</dbReference>
<sequence>ATINQALEGNDILAQAKTGTGKTLGFLIPVLQNILKTDPSLGEPSRGYVRRNNKATADDIRAIIVSPTRELAEQIAVEARRLVANTSVVVQTAVGGTQKSAGLRAIQRQGCHILVGTPGRLKDIFSDKYSGVEAPGLDALVFDEADRLLDQGFWPEIQEIMELLPKPEEKSRQTLMFSATVPQEVQRLVKTTLRPGYEFVKTVRDDEEPTHARVPQYLVTVNGLENTVPAIVELCKNAVADAQQPDGRPFKAIVYFNSTAEVTLASAALTELPVDEDSMPPQEPTGRSRYRDVRGALYPARIFEIHSRLSQAQRTRASDNFRKCSSGILVSSDVTARGMDFPNVTHVIQVGIPRDRETYIHRIGRTARAGREGQGWLISPILEAQELPRKLRDLPLQKDNTITTATVDMTREADVPKSAATILSQVAESYKRIPMQLKADAYRGYIGTYGFVRKSALVKAINNLSRYAWGMSTPPEISSALASRVGLTRIPGLNIDGRI</sequence>
<protein>
    <recommendedName>
        <fullName evidence="7">ATP-dependent RNA helicase</fullName>
        <ecNumber evidence="7">3.6.4.13</ecNumber>
    </recommendedName>
</protein>
<evidence type="ECO:0000313" key="10">
    <source>
        <dbReference type="EMBL" id="KEQ99772.1"/>
    </source>
</evidence>
<dbReference type="PROSITE" id="PS51192">
    <property type="entry name" value="HELICASE_ATP_BIND_1"/>
    <property type="match status" value="1"/>
</dbReference>
<feature type="domain" description="Helicase ATP-binding" evidence="8">
    <location>
        <begin position="3"/>
        <end position="199"/>
    </location>
</feature>
<dbReference type="GO" id="GO:0003723">
    <property type="term" value="F:RNA binding"/>
    <property type="evidence" value="ECO:0007669"/>
    <property type="project" value="UniProtKB-UniRule"/>
</dbReference>
<dbReference type="GeneID" id="25369282"/>
<dbReference type="RefSeq" id="XP_013348249.1">
    <property type="nucleotide sequence ID" value="XM_013492795.1"/>
</dbReference>
<dbReference type="EC" id="3.6.4.13" evidence="7"/>
<dbReference type="OrthoDB" id="193716at2759"/>
<dbReference type="InterPro" id="IPR000629">
    <property type="entry name" value="RNA-helicase_DEAD-box_CS"/>
</dbReference>
<keyword evidence="11" id="KW-1185">Reference proteome</keyword>
<evidence type="ECO:0000313" key="11">
    <source>
        <dbReference type="Proteomes" id="UP000030641"/>
    </source>
</evidence>
<feature type="domain" description="Helicase C-terminal" evidence="9">
    <location>
        <begin position="227"/>
        <end position="414"/>
    </location>
</feature>
<gene>
    <name evidence="10" type="ORF">AUEXF2481DRAFT_59315</name>
</gene>
<evidence type="ECO:0000256" key="5">
    <source>
        <dbReference type="ARBA" id="ARBA00022884"/>
    </source>
</evidence>
<dbReference type="Pfam" id="PF00270">
    <property type="entry name" value="DEAD"/>
    <property type="match status" value="1"/>
</dbReference>
<dbReference type="GO" id="GO:0005524">
    <property type="term" value="F:ATP binding"/>
    <property type="evidence" value="ECO:0007669"/>
    <property type="project" value="UniProtKB-UniRule"/>
</dbReference>
<proteinExistence type="inferred from homology"/>
<evidence type="ECO:0000256" key="2">
    <source>
        <dbReference type="ARBA" id="ARBA00022801"/>
    </source>
</evidence>
<dbReference type="STRING" id="1043005.A0A074Z066"/>
<name>A0A074Z066_AURSE</name>
<dbReference type="OMA" id="TQREGCH"/>
<evidence type="ECO:0000256" key="7">
    <source>
        <dbReference type="RuleBase" id="RU365068"/>
    </source>
</evidence>
<dbReference type="GO" id="GO:0016787">
    <property type="term" value="F:hydrolase activity"/>
    <property type="evidence" value="ECO:0007669"/>
    <property type="project" value="UniProtKB-KW"/>
</dbReference>
<dbReference type="AlphaFoldDB" id="A0A074Z066"/>
<dbReference type="GO" id="GO:0003724">
    <property type="term" value="F:RNA helicase activity"/>
    <property type="evidence" value="ECO:0007669"/>
    <property type="project" value="UniProtKB-EC"/>
</dbReference>
<dbReference type="InterPro" id="IPR014001">
    <property type="entry name" value="Helicase_ATP-bd"/>
</dbReference>
<dbReference type="SMART" id="SM00487">
    <property type="entry name" value="DEXDc"/>
    <property type="match status" value="1"/>
</dbReference>
<feature type="non-terminal residue" evidence="10">
    <location>
        <position position="1"/>
    </location>
</feature>
<comment type="similarity">
    <text evidence="6">Belongs to the DEAD box helicase family.</text>
</comment>
<dbReference type="SUPFAM" id="SSF52540">
    <property type="entry name" value="P-loop containing nucleoside triphosphate hydrolases"/>
    <property type="match status" value="1"/>
</dbReference>
<dbReference type="PROSITE" id="PS51194">
    <property type="entry name" value="HELICASE_CTER"/>
    <property type="match status" value="1"/>
</dbReference>
<keyword evidence="3 6" id="KW-0347">Helicase</keyword>
<keyword evidence="5 7" id="KW-0694">RNA-binding</keyword>
<evidence type="ECO:0000256" key="6">
    <source>
        <dbReference type="RuleBase" id="RU000492"/>
    </source>
</evidence>
<dbReference type="PROSITE" id="PS00039">
    <property type="entry name" value="DEAD_ATP_HELICASE"/>
    <property type="match status" value="1"/>
</dbReference>
<comment type="catalytic activity">
    <reaction evidence="7">
        <text>ATP + H2O = ADP + phosphate + H(+)</text>
        <dbReference type="Rhea" id="RHEA:13065"/>
        <dbReference type="ChEBI" id="CHEBI:15377"/>
        <dbReference type="ChEBI" id="CHEBI:15378"/>
        <dbReference type="ChEBI" id="CHEBI:30616"/>
        <dbReference type="ChEBI" id="CHEBI:43474"/>
        <dbReference type="ChEBI" id="CHEBI:456216"/>
        <dbReference type="EC" id="3.6.4.13"/>
    </reaction>
</comment>
<dbReference type="SMART" id="SM00490">
    <property type="entry name" value="HELICc"/>
    <property type="match status" value="1"/>
</dbReference>
<comment type="domain">
    <text evidence="7">The Q motif is unique to and characteristic of the DEAD box family of RNA helicases and controls ATP binding and hydrolysis.</text>
</comment>
<feature type="non-terminal residue" evidence="10">
    <location>
        <position position="499"/>
    </location>
</feature>
<dbReference type="Gene3D" id="3.40.50.300">
    <property type="entry name" value="P-loop containing nucleotide triphosphate hydrolases"/>
    <property type="match status" value="2"/>
</dbReference>
<accession>A0A074Z066</accession>
<keyword evidence="4 6" id="KW-0067">ATP-binding</keyword>
<dbReference type="InterPro" id="IPR001650">
    <property type="entry name" value="Helicase_C-like"/>
</dbReference>
<dbReference type="InParanoid" id="A0A074Z066"/>
<organism evidence="10 11">
    <name type="scientific">Aureobasidium subglaciale (strain EXF-2481)</name>
    <name type="common">Aureobasidium pullulans var. subglaciale</name>
    <dbReference type="NCBI Taxonomy" id="1043005"/>
    <lineage>
        <taxon>Eukaryota</taxon>
        <taxon>Fungi</taxon>
        <taxon>Dikarya</taxon>
        <taxon>Ascomycota</taxon>
        <taxon>Pezizomycotina</taxon>
        <taxon>Dothideomycetes</taxon>
        <taxon>Dothideomycetidae</taxon>
        <taxon>Dothideales</taxon>
        <taxon>Saccotheciaceae</taxon>
        <taxon>Aureobasidium</taxon>
    </lineage>
</organism>
<comment type="function">
    <text evidence="7">RNA helicase.</text>
</comment>
<evidence type="ECO:0000259" key="8">
    <source>
        <dbReference type="PROSITE" id="PS51192"/>
    </source>
</evidence>
<dbReference type="CDD" id="cd18787">
    <property type="entry name" value="SF2_C_DEAD"/>
    <property type="match status" value="1"/>
</dbReference>
<reference evidence="10 11" key="1">
    <citation type="journal article" date="2014" name="BMC Genomics">
        <title>Genome sequencing of four Aureobasidium pullulans varieties: biotechnological potential, stress tolerance, and description of new species.</title>
        <authorList>
            <person name="Gostin Ar C."/>
            <person name="Ohm R.A."/>
            <person name="Kogej T."/>
            <person name="Sonjak S."/>
            <person name="Turk M."/>
            <person name="Zajc J."/>
            <person name="Zalar P."/>
            <person name="Grube M."/>
            <person name="Sun H."/>
            <person name="Han J."/>
            <person name="Sharma A."/>
            <person name="Chiniquy J."/>
            <person name="Ngan C.Y."/>
            <person name="Lipzen A."/>
            <person name="Barry K."/>
            <person name="Grigoriev I.V."/>
            <person name="Gunde-Cimerman N."/>
        </authorList>
    </citation>
    <scope>NUCLEOTIDE SEQUENCE [LARGE SCALE GENOMIC DNA]</scope>
    <source>
        <strain evidence="10 11">EXF-2481</strain>
    </source>
</reference>
<evidence type="ECO:0000256" key="1">
    <source>
        <dbReference type="ARBA" id="ARBA00022741"/>
    </source>
</evidence>
<dbReference type="InterPro" id="IPR011545">
    <property type="entry name" value="DEAD/DEAH_box_helicase_dom"/>
</dbReference>
<dbReference type="Proteomes" id="UP000030641">
    <property type="component" value="Unassembled WGS sequence"/>
</dbReference>
<keyword evidence="1 6" id="KW-0547">Nucleotide-binding</keyword>
<dbReference type="InterPro" id="IPR027417">
    <property type="entry name" value="P-loop_NTPase"/>
</dbReference>
<keyword evidence="2 6" id="KW-0378">Hydrolase</keyword>
<dbReference type="HOGENOM" id="CLU_003041_26_6_1"/>
<dbReference type="PANTHER" id="PTHR24031">
    <property type="entry name" value="RNA HELICASE"/>
    <property type="match status" value="1"/>
</dbReference>
<dbReference type="FunCoup" id="A0A074Z066">
    <property type="interactions" value="181"/>
</dbReference>
<evidence type="ECO:0000259" key="9">
    <source>
        <dbReference type="PROSITE" id="PS51194"/>
    </source>
</evidence>
<dbReference type="Pfam" id="PF00271">
    <property type="entry name" value="Helicase_C"/>
    <property type="match status" value="1"/>
</dbReference>